<name>A0A7K3NP06_9BACT</name>
<dbReference type="InterPro" id="IPR009057">
    <property type="entry name" value="Homeodomain-like_sf"/>
</dbReference>
<keyword evidence="3" id="KW-0805">Transcription regulation</keyword>
<dbReference type="PANTHER" id="PTHR32071">
    <property type="entry name" value="TRANSCRIPTIONAL REGULATORY PROTEIN"/>
    <property type="match status" value="1"/>
</dbReference>
<dbReference type="SUPFAM" id="SSF52172">
    <property type="entry name" value="CheY-like"/>
    <property type="match status" value="1"/>
</dbReference>
<dbReference type="SMART" id="SM00382">
    <property type="entry name" value="AAA"/>
    <property type="match status" value="1"/>
</dbReference>
<evidence type="ECO:0000256" key="6">
    <source>
        <dbReference type="SAM" id="MobiDB-lite"/>
    </source>
</evidence>
<accession>A0A7K3NP06</accession>
<organism evidence="8 9">
    <name type="scientific">Desulfolutivibrio sulfodismutans</name>
    <dbReference type="NCBI Taxonomy" id="63561"/>
    <lineage>
        <taxon>Bacteria</taxon>
        <taxon>Pseudomonadati</taxon>
        <taxon>Thermodesulfobacteriota</taxon>
        <taxon>Desulfovibrionia</taxon>
        <taxon>Desulfovibrionales</taxon>
        <taxon>Desulfovibrionaceae</taxon>
        <taxon>Desulfolutivibrio</taxon>
    </lineage>
</organism>
<comment type="caution">
    <text evidence="8">The sequence shown here is derived from an EMBL/GenBank/DDBJ whole genome shotgun (WGS) entry which is preliminary data.</text>
</comment>
<dbReference type="InterPro" id="IPR025944">
    <property type="entry name" value="Sigma_54_int_dom_CS"/>
</dbReference>
<dbReference type="InterPro" id="IPR002078">
    <property type="entry name" value="Sigma_54_int"/>
</dbReference>
<dbReference type="GO" id="GO:0005524">
    <property type="term" value="F:ATP binding"/>
    <property type="evidence" value="ECO:0007669"/>
    <property type="project" value="UniProtKB-KW"/>
</dbReference>
<keyword evidence="1" id="KW-0547">Nucleotide-binding</keyword>
<dbReference type="Gene3D" id="3.40.50.300">
    <property type="entry name" value="P-loop containing nucleotide triphosphate hydrolases"/>
    <property type="match status" value="1"/>
</dbReference>
<feature type="compositionally biased region" description="Acidic residues" evidence="6">
    <location>
        <begin position="411"/>
        <end position="421"/>
    </location>
</feature>
<dbReference type="RefSeq" id="WP_163303005.1">
    <property type="nucleotide sequence ID" value="NZ_JAAGRQ010000068.1"/>
</dbReference>
<keyword evidence="5" id="KW-0804">Transcription</keyword>
<dbReference type="Pfam" id="PF00158">
    <property type="entry name" value="Sigma54_activat"/>
    <property type="match status" value="1"/>
</dbReference>
<evidence type="ECO:0000313" key="8">
    <source>
        <dbReference type="EMBL" id="NDY57924.1"/>
    </source>
</evidence>
<dbReference type="PROSITE" id="PS50045">
    <property type="entry name" value="SIGMA54_INTERACT_4"/>
    <property type="match status" value="1"/>
</dbReference>
<evidence type="ECO:0000259" key="7">
    <source>
        <dbReference type="PROSITE" id="PS50045"/>
    </source>
</evidence>
<feature type="domain" description="Sigma-54 factor interaction" evidence="7">
    <location>
        <begin position="159"/>
        <end position="388"/>
    </location>
</feature>
<keyword evidence="2" id="KW-0067">ATP-binding</keyword>
<dbReference type="Pfam" id="PF02954">
    <property type="entry name" value="HTH_8"/>
    <property type="match status" value="1"/>
</dbReference>
<proteinExistence type="predicted"/>
<feature type="region of interest" description="Disordered" evidence="6">
    <location>
        <begin position="411"/>
        <end position="435"/>
    </location>
</feature>
<dbReference type="SUPFAM" id="SSF52540">
    <property type="entry name" value="P-loop containing nucleoside triphosphate hydrolases"/>
    <property type="match status" value="1"/>
</dbReference>
<dbReference type="FunFam" id="3.40.50.300:FF:000006">
    <property type="entry name" value="DNA-binding transcriptional regulator NtrC"/>
    <property type="match status" value="1"/>
</dbReference>
<evidence type="ECO:0000256" key="4">
    <source>
        <dbReference type="ARBA" id="ARBA00023125"/>
    </source>
</evidence>
<dbReference type="InterPro" id="IPR058031">
    <property type="entry name" value="AAA_lid_NorR"/>
</dbReference>
<dbReference type="InterPro" id="IPR003593">
    <property type="entry name" value="AAA+_ATPase"/>
</dbReference>
<dbReference type="GO" id="GO:0006355">
    <property type="term" value="P:regulation of DNA-templated transcription"/>
    <property type="evidence" value="ECO:0007669"/>
    <property type="project" value="InterPro"/>
</dbReference>
<evidence type="ECO:0000256" key="5">
    <source>
        <dbReference type="ARBA" id="ARBA00023163"/>
    </source>
</evidence>
<dbReference type="AlphaFoldDB" id="A0A7K3NP06"/>
<dbReference type="InterPro" id="IPR025943">
    <property type="entry name" value="Sigma_54_int_dom_ATP-bd_2"/>
</dbReference>
<feature type="region of interest" description="Disordered" evidence="6">
    <location>
        <begin position="118"/>
        <end position="149"/>
    </location>
</feature>
<dbReference type="EMBL" id="JAAGRQ010000068">
    <property type="protein sequence ID" value="NDY57924.1"/>
    <property type="molecule type" value="Genomic_DNA"/>
</dbReference>
<dbReference type="Proteomes" id="UP000469724">
    <property type="component" value="Unassembled WGS sequence"/>
</dbReference>
<keyword evidence="4" id="KW-0238">DNA-binding</keyword>
<reference evidence="8 9" key="1">
    <citation type="submission" date="2020-02" db="EMBL/GenBank/DDBJ databases">
        <title>Comparative genomics of sulfur disproportionating microorganisms.</title>
        <authorList>
            <person name="Ward L.M."/>
            <person name="Bertran E."/>
            <person name="Johnston D.T."/>
        </authorList>
    </citation>
    <scope>NUCLEOTIDE SEQUENCE [LARGE SCALE GENOMIC DNA]</scope>
    <source>
        <strain evidence="8 9">DSM 3696</strain>
    </source>
</reference>
<dbReference type="PANTHER" id="PTHR32071:SF21">
    <property type="entry name" value="TRANSCRIPTIONAL REGULATORY PROTEIN FLGR"/>
    <property type="match status" value="1"/>
</dbReference>
<keyword evidence="9" id="KW-1185">Reference proteome</keyword>
<evidence type="ECO:0000256" key="2">
    <source>
        <dbReference type="ARBA" id="ARBA00022840"/>
    </source>
</evidence>
<dbReference type="GO" id="GO:0043565">
    <property type="term" value="F:sequence-specific DNA binding"/>
    <property type="evidence" value="ECO:0007669"/>
    <property type="project" value="InterPro"/>
</dbReference>
<dbReference type="InterPro" id="IPR027417">
    <property type="entry name" value="P-loop_NTPase"/>
</dbReference>
<feature type="compositionally biased region" description="Low complexity" evidence="6">
    <location>
        <begin position="422"/>
        <end position="435"/>
    </location>
</feature>
<dbReference type="CDD" id="cd00009">
    <property type="entry name" value="AAA"/>
    <property type="match status" value="1"/>
</dbReference>
<gene>
    <name evidence="8" type="ORF">G3N56_14405</name>
</gene>
<dbReference type="Gene3D" id="1.10.10.60">
    <property type="entry name" value="Homeodomain-like"/>
    <property type="match status" value="1"/>
</dbReference>
<dbReference type="PROSITE" id="PS00688">
    <property type="entry name" value="SIGMA54_INTERACT_3"/>
    <property type="match status" value="1"/>
</dbReference>
<dbReference type="PROSITE" id="PS00676">
    <property type="entry name" value="SIGMA54_INTERACT_2"/>
    <property type="match status" value="1"/>
</dbReference>
<evidence type="ECO:0000256" key="3">
    <source>
        <dbReference type="ARBA" id="ARBA00023015"/>
    </source>
</evidence>
<dbReference type="InterPro" id="IPR002197">
    <property type="entry name" value="HTH_Fis"/>
</dbReference>
<dbReference type="PRINTS" id="PR01590">
    <property type="entry name" value="HTHFIS"/>
</dbReference>
<dbReference type="Gene3D" id="3.40.50.2300">
    <property type="match status" value="1"/>
</dbReference>
<dbReference type="SUPFAM" id="SSF46689">
    <property type="entry name" value="Homeodomain-like"/>
    <property type="match status" value="1"/>
</dbReference>
<protein>
    <submittedName>
        <fullName evidence="8">Sigma-54-dependent Fis family transcriptional regulator</fullName>
    </submittedName>
</protein>
<dbReference type="Pfam" id="PF25601">
    <property type="entry name" value="AAA_lid_14"/>
    <property type="match status" value="1"/>
</dbReference>
<evidence type="ECO:0000313" key="9">
    <source>
        <dbReference type="Proteomes" id="UP000469724"/>
    </source>
</evidence>
<dbReference type="Gene3D" id="1.10.8.60">
    <property type="match status" value="1"/>
</dbReference>
<dbReference type="PROSITE" id="PS00675">
    <property type="entry name" value="SIGMA54_INTERACT_1"/>
    <property type="match status" value="1"/>
</dbReference>
<sequence length="519" mass="55996">MPEKTILFVAQAQTVTALFQSLKEAGVTGAIADSLPGALAFLKKSKPILIFTQAKIGIYSAESLLAKGREAGDFPPTVVFTDRGSAAEAQRYLELGAKDYWLEPLSWEKIQAVMPRDGEPGAGLRTGEPGSRAAAAPADRQAHAGVTGHSDAPCGRFAIIGDHPAIRRVLSLARQVAKSRATVLISGESGTGKEMFARFLHAHSDRAQGPFVAINCAALPEHLLESELFGHEKGAFTGAIARKMGKFELAQGGTILLDEISEMDLGLQAKLLRVLQEGEFDRVGGTETVRADVRVLATTNRRLEEYVEEAKFRQDLYYRLNVIPLKLPPLRERGQDIPGLAAYFAEKYCRAYGLDKIRFTAEAMDWLTAYDWPGNVRELQNLMERAVLLAGGGAIKKAHFLLDADNWPDLESDGGDAEETLAPETPIPTDAATAPAPAIPAGDAPDAEGGLVPPGGFSALAGAPTGDIETLDVMERRMIMKSLDKTEGNRTQAAQLLGISVRTLRNKLNEYRKLGMDIP</sequence>
<dbReference type="InterPro" id="IPR025662">
    <property type="entry name" value="Sigma_54_int_dom_ATP-bd_1"/>
</dbReference>
<evidence type="ECO:0000256" key="1">
    <source>
        <dbReference type="ARBA" id="ARBA00022741"/>
    </source>
</evidence>
<dbReference type="InterPro" id="IPR011006">
    <property type="entry name" value="CheY-like_superfamily"/>
</dbReference>